<name>A0ABS6WBK4_9BIFI</name>
<sequence length="386" mass="43771">MTLRERLARWGRIDPTILFFAILVGQYALLVAALIALYRVSLTSPLITPLSLDTSDMWMVTATALACGLGGYLYLEEAGDHAIATSLQALCLLLGQTATGVVLGGGWPATAAWIVLALLWFGIRAHLAFLAWYTPDMPFRYVWRRWRRERRLFRERVERCADRGIALQPGVWMNETYRLEPQDDWERRQFDEHYATCARILAMPGDGSGNTLNWNELDDADKTLRIKALFHEICRFAGVAPSTFLILEDSIEADCRLQYDAVFDIHTVLANRTRMLGLPMTDLVLELTGKIATIFIALSYDDPKLAWAYGGTRMPADMNDDEERYYLAHVSMLEKLGRSPRDAEDARILVDDYWLREVKGREMSRILDAVERLSAPVDDAPAPVVH</sequence>
<keyword evidence="3" id="KW-1185">Reference proteome</keyword>
<keyword evidence="1" id="KW-0812">Transmembrane</keyword>
<reference evidence="2 3" key="1">
    <citation type="submission" date="2021-05" db="EMBL/GenBank/DDBJ databases">
        <title>Phylogenetic classification of ten novel species belonging to the genus Bifidobacterium comprising B. colchicus sp. nov., B. abeli sp. nov., B. bicoloris sp. nov., B. guerezis sp. nov., B. rosaliae sp. nov., B. santillanensis sp. nov., B. argentati sp. nov., B. amazzoni sp. nov., B. pluviali sp. nov., and B. pinnaculum sp. nov.</title>
        <authorList>
            <person name="Lugli G.A."/>
            <person name="Ruiz Garcia L."/>
            <person name="Margolles A."/>
            <person name="Ventura M."/>
        </authorList>
    </citation>
    <scope>NUCLEOTIDE SEQUENCE [LARGE SCALE GENOMIC DNA]</scope>
    <source>
        <strain evidence="2 3">6T3</strain>
    </source>
</reference>
<proteinExistence type="predicted"/>
<dbReference type="Proteomes" id="UP000812844">
    <property type="component" value="Unassembled WGS sequence"/>
</dbReference>
<dbReference type="EMBL" id="JAHBBD010000026">
    <property type="protein sequence ID" value="MBW3083540.1"/>
    <property type="molecule type" value="Genomic_DNA"/>
</dbReference>
<keyword evidence="1" id="KW-1133">Transmembrane helix</keyword>
<keyword evidence="1" id="KW-0472">Membrane</keyword>
<evidence type="ECO:0000313" key="2">
    <source>
        <dbReference type="EMBL" id="MBW3083540.1"/>
    </source>
</evidence>
<comment type="caution">
    <text evidence="2">The sequence shown here is derived from an EMBL/GenBank/DDBJ whole genome shotgun (WGS) entry which is preliminary data.</text>
</comment>
<feature type="transmembrane region" description="Helical" evidence="1">
    <location>
        <begin position="16"/>
        <end position="37"/>
    </location>
</feature>
<dbReference type="RefSeq" id="WP_219082828.1">
    <property type="nucleotide sequence ID" value="NZ_JAHBBD010000026.1"/>
</dbReference>
<gene>
    <name evidence="2" type="ORF">KIH73_09280</name>
</gene>
<evidence type="ECO:0000313" key="3">
    <source>
        <dbReference type="Proteomes" id="UP000812844"/>
    </source>
</evidence>
<evidence type="ECO:0000256" key="1">
    <source>
        <dbReference type="SAM" id="Phobius"/>
    </source>
</evidence>
<organism evidence="2 3">
    <name type="scientific">Bifidobacterium phasiani</name>
    <dbReference type="NCBI Taxonomy" id="2834431"/>
    <lineage>
        <taxon>Bacteria</taxon>
        <taxon>Bacillati</taxon>
        <taxon>Actinomycetota</taxon>
        <taxon>Actinomycetes</taxon>
        <taxon>Bifidobacteriales</taxon>
        <taxon>Bifidobacteriaceae</taxon>
        <taxon>Bifidobacterium</taxon>
    </lineage>
</organism>
<accession>A0ABS6WBK4</accession>
<feature type="transmembrane region" description="Helical" evidence="1">
    <location>
        <begin position="57"/>
        <end position="75"/>
    </location>
</feature>
<protein>
    <submittedName>
        <fullName evidence="2">Uncharacterized protein</fullName>
    </submittedName>
</protein>